<gene>
    <name evidence="1" type="ORF">MSG28_012338</name>
</gene>
<protein>
    <submittedName>
        <fullName evidence="1">Uncharacterized protein</fullName>
    </submittedName>
</protein>
<dbReference type="EMBL" id="CM046121">
    <property type="protein sequence ID" value="KAI8434239.1"/>
    <property type="molecule type" value="Genomic_DNA"/>
</dbReference>
<organism evidence="1 2">
    <name type="scientific">Choristoneura fumiferana</name>
    <name type="common">Spruce budworm moth</name>
    <name type="synonym">Archips fumiferana</name>
    <dbReference type="NCBI Taxonomy" id="7141"/>
    <lineage>
        <taxon>Eukaryota</taxon>
        <taxon>Metazoa</taxon>
        <taxon>Ecdysozoa</taxon>
        <taxon>Arthropoda</taxon>
        <taxon>Hexapoda</taxon>
        <taxon>Insecta</taxon>
        <taxon>Pterygota</taxon>
        <taxon>Neoptera</taxon>
        <taxon>Endopterygota</taxon>
        <taxon>Lepidoptera</taxon>
        <taxon>Glossata</taxon>
        <taxon>Ditrysia</taxon>
        <taxon>Tortricoidea</taxon>
        <taxon>Tortricidae</taxon>
        <taxon>Tortricinae</taxon>
        <taxon>Choristoneura</taxon>
    </lineage>
</organism>
<sequence>MKILNEFTKEKLAPLKPFLPYGVLESWEDLDPRLYHAVHIYWLKFYGLWYNTVSKCSFRFWTQIVYGFLVLWLVCFLPGIGEVVYLLRRRDNIGEIAEGLYLFLSEMYTYIKLSALWLKKNEIIDLLEYLHREEFKPSEPEHREILRKSIKTARMIYYKPATCIIDGVMDTILSAFIASAIGQIEILAFTLRNFNLVAERRRKRFARLGDIKSDQSTRYYIEKPMSHPIQIAWMAIYLTCMLIEVFIICWFGDELIWKLLHTKDYAEIAAMLFESFDNGTFMTNINEPISIEPALTEMGMCHVINSNVAVLHNPIKWKDEAAAYVKNNIEISAHDVDFYTQIMNYAEVYKVYVHSPDEIAISTTPSFTYEAEGLLLFGYQITDPDFVLEEPSKSSSPKLFMCTAIENKDEIEERYERAYNYFQSLVADCSEKETHDALNNAACKNHEEVSLGMLMSILTEPHNATKCYRDLTLITRDGLTCVLNNLSNLILERYLKFQDTTRNQLLWLVKEMIRNSVTGIDSVCWNLMRYASGGDITPKNIYLVESLLEIYIENRAWLDKFPVLICMVVYTYLRIIEDHNIPQLMALRQKEVNFVISLIRERFADIQSLGRDMIRLLQNVARIPEFGQLWQDILTNPKSLCPTFTNVLQILQTRTSRRYLQSRLTPDMERKLVFLTSQVRFGHHKRYQEWFQRQYLATPESQSLRSDMIRFIVGVIHPTNELLCSDIIPRWAVIGWLLTTCTSNVAASNAKLALFYDWLFYDPEKDNIMNIEPAILVMHHSMRSHPAVTATLLDFLCRIIPHFYPPFADKVKQGIFSSLQQIIEKRVLPNLQPLFDSPKLDRELRTTVRETFKEFCSNGNGEGASGARDDGSEELPREPDEPAFSDDEEDAPPIIAEDTDDDDLPLSEVRARERPELAAALPLNLRPLAETLLDDRSAAAATALLNACSTSMPTATALADLFTAAVQEAPALRITANPTPAELDNAVNSPIFSMFNFLKTSGEGAEAKRKLILETFKEIRTQNTFHGVGYCLLFYLKVCFERDRRAEHDAGKRRNVKFKSELYRDYCSYLEVKIGDNLADDLEKCQECDANVLVWLIPDVYREFKDQAQNHIKLLHVIVSTVDAGQLQRLVCLTLQNNLMMFKSDDITTMLSTSLGWETFEQYCLWQLLTAHDISLEDVLPIIPKLSYKDHAEALTSVLLMLKQGKPSADVLRQLFCRSVQQEDTFVVSTLLYWCQDYEDKVGDLVSVLLSTRYPGTSPNKRKRPGKHSIPPNAPPSAELVLGHLEQMRVNCVEQDDMSIFNMECMQKSLQLSQSNSSDSLRRQYSELFLLAWEDELPISRRARKLITNSLPLGANLHSSNDDSEEEEIVKPKQAKRRKKAISDSD</sequence>
<proteinExistence type="predicted"/>
<dbReference type="Proteomes" id="UP001064048">
    <property type="component" value="Chromosome 21"/>
</dbReference>
<evidence type="ECO:0000313" key="1">
    <source>
        <dbReference type="EMBL" id="KAI8434239.1"/>
    </source>
</evidence>
<reference evidence="1 2" key="1">
    <citation type="journal article" date="2022" name="Genome Biol. Evol.">
        <title>The Spruce Budworm Genome: Reconstructing the Evolutionary History of Antifreeze Proteins.</title>
        <authorList>
            <person name="Beliveau C."/>
            <person name="Gagne P."/>
            <person name="Picq S."/>
            <person name="Vernygora O."/>
            <person name="Keeling C.I."/>
            <person name="Pinkney K."/>
            <person name="Doucet D."/>
            <person name="Wen F."/>
            <person name="Johnston J.S."/>
            <person name="Maaroufi H."/>
            <person name="Boyle B."/>
            <person name="Laroche J."/>
            <person name="Dewar K."/>
            <person name="Juretic N."/>
            <person name="Blackburn G."/>
            <person name="Nisole A."/>
            <person name="Brunet B."/>
            <person name="Brandao M."/>
            <person name="Lumley L."/>
            <person name="Duan J."/>
            <person name="Quan G."/>
            <person name="Lucarotti C.J."/>
            <person name="Roe A.D."/>
            <person name="Sperling F.A.H."/>
            <person name="Levesque R.C."/>
            <person name="Cusson M."/>
        </authorList>
    </citation>
    <scope>NUCLEOTIDE SEQUENCE [LARGE SCALE GENOMIC DNA]</scope>
    <source>
        <strain evidence="1">Glfc:IPQL:Cfum</strain>
    </source>
</reference>
<accession>A0ACC0KCP6</accession>
<comment type="caution">
    <text evidence="1">The sequence shown here is derived from an EMBL/GenBank/DDBJ whole genome shotgun (WGS) entry which is preliminary data.</text>
</comment>
<evidence type="ECO:0000313" key="2">
    <source>
        <dbReference type="Proteomes" id="UP001064048"/>
    </source>
</evidence>
<keyword evidence="2" id="KW-1185">Reference proteome</keyword>
<name>A0ACC0KCP6_CHOFU</name>